<gene>
    <name evidence="2" type="ORF">DTO57_05280</name>
</gene>
<accession>A0A367Y822</accession>
<dbReference type="Gene3D" id="2.160.20.80">
    <property type="entry name" value="E3 ubiquitin-protein ligase SopA"/>
    <property type="match status" value="1"/>
</dbReference>
<proteinExistence type="predicted"/>
<feature type="compositionally biased region" description="Basic and acidic residues" evidence="1">
    <location>
        <begin position="20"/>
        <end position="29"/>
    </location>
</feature>
<dbReference type="SUPFAM" id="SSF141571">
    <property type="entry name" value="Pentapeptide repeat-like"/>
    <property type="match status" value="1"/>
</dbReference>
<dbReference type="OrthoDB" id="2579959at2"/>
<evidence type="ECO:0000313" key="3">
    <source>
        <dbReference type="Proteomes" id="UP000253508"/>
    </source>
</evidence>
<sequence length="217" mass="23395">MARAVKRPVAPRVGAPDLPNHLDDAEPSRGGDLIQRRLPNLAGEVELSYATLEEVRIPGADVDSLALRGATLVDVDIDDIRAVEVIARDASLRRVRIHGGRIATLDLADARVSELELRGLRIDYLRLAAAELEDVLIADCTIGTIDLPRARATRVAFDGSRADEVDPRGMRATDLDLRGLDAVSYLDPLALRGATLTEEQVRVLAPAFAVAAGIDVR</sequence>
<comment type="caution">
    <text evidence="2">The sequence shown here is derived from an EMBL/GenBank/DDBJ whole genome shotgun (WGS) entry which is preliminary data.</text>
</comment>
<dbReference type="Proteomes" id="UP000253508">
    <property type="component" value="Unassembled WGS sequence"/>
</dbReference>
<protein>
    <submittedName>
        <fullName evidence="2">Pentapeptide repeat-containing protein</fullName>
    </submittedName>
</protein>
<organism evidence="2 3">
    <name type="scientific">Microbacterium sorbitolivorans</name>
    <dbReference type="NCBI Taxonomy" id="1867410"/>
    <lineage>
        <taxon>Bacteria</taxon>
        <taxon>Bacillati</taxon>
        <taxon>Actinomycetota</taxon>
        <taxon>Actinomycetes</taxon>
        <taxon>Micrococcales</taxon>
        <taxon>Microbacteriaceae</taxon>
        <taxon>Microbacterium</taxon>
    </lineage>
</organism>
<dbReference type="EMBL" id="QORO01000001">
    <property type="protein sequence ID" value="RCK62014.1"/>
    <property type="molecule type" value="Genomic_DNA"/>
</dbReference>
<reference evidence="2 3" key="1">
    <citation type="submission" date="2018-07" db="EMBL/GenBank/DDBJ databases">
        <title>Microbacterium endoborsara sp. nov., a novel actinobacterium isolated from Borszczowia aralocaspica.</title>
        <authorList>
            <person name="An D."/>
        </authorList>
    </citation>
    <scope>NUCLEOTIDE SEQUENCE [LARGE SCALE GENOMIC DNA]</scope>
    <source>
        <strain evidence="2 3">C1.15228</strain>
    </source>
</reference>
<keyword evidence="3" id="KW-1185">Reference proteome</keyword>
<evidence type="ECO:0000256" key="1">
    <source>
        <dbReference type="SAM" id="MobiDB-lite"/>
    </source>
</evidence>
<dbReference type="AlphaFoldDB" id="A0A367Y822"/>
<evidence type="ECO:0000313" key="2">
    <source>
        <dbReference type="EMBL" id="RCK62014.1"/>
    </source>
</evidence>
<name>A0A367Y822_9MICO</name>
<feature type="region of interest" description="Disordered" evidence="1">
    <location>
        <begin position="1"/>
        <end position="29"/>
    </location>
</feature>
<dbReference type="RefSeq" id="WP_114117115.1">
    <property type="nucleotide sequence ID" value="NZ_BMHU01000004.1"/>
</dbReference>